<gene>
    <name evidence="2" type="ORF">SAMN05216277_11030</name>
</gene>
<proteinExistence type="predicted"/>
<dbReference type="AlphaFoldDB" id="A0A1I5TNY9"/>
<organism evidence="2 3">
    <name type="scientific">Halolamina pelagica</name>
    <dbReference type="NCBI Taxonomy" id="699431"/>
    <lineage>
        <taxon>Archaea</taxon>
        <taxon>Methanobacteriati</taxon>
        <taxon>Methanobacteriota</taxon>
        <taxon>Stenosarchaea group</taxon>
        <taxon>Halobacteria</taxon>
        <taxon>Halobacteriales</taxon>
        <taxon>Haloferacaceae</taxon>
    </lineage>
</organism>
<dbReference type="EMBL" id="FOXI01000010">
    <property type="protein sequence ID" value="SFP84698.1"/>
    <property type="molecule type" value="Genomic_DNA"/>
</dbReference>
<dbReference type="PANTHER" id="PTHR37814:SF1">
    <property type="entry name" value="MEMBRANE PROTEIN"/>
    <property type="match status" value="1"/>
</dbReference>
<accession>A0A1I5TNY9</accession>
<feature type="transmembrane region" description="Helical" evidence="1">
    <location>
        <begin position="365"/>
        <end position="384"/>
    </location>
</feature>
<dbReference type="Proteomes" id="UP000183769">
    <property type="component" value="Unassembled WGS sequence"/>
</dbReference>
<feature type="transmembrane region" description="Helical" evidence="1">
    <location>
        <begin position="339"/>
        <end position="359"/>
    </location>
</feature>
<feature type="transmembrane region" description="Helical" evidence="1">
    <location>
        <begin position="203"/>
        <end position="225"/>
    </location>
</feature>
<feature type="transmembrane region" description="Helical" evidence="1">
    <location>
        <begin position="97"/>
        <end position="118"/>
    </location>
</feature>
<keyword evidence="1" id="KW-0812">Transmembrane</keyword>
<feature type="transmembrane region" description="Helical" evidence="1">
    <location>
        <begin position="55"/>
        <end position="76"/>
    </location>
</feature>
<name>A0A1I5TNY9_9EURY</name>
<keyword evidence="1" id="KW-1133">Transmembrane helix</keyword>
<keyword evidence="3" id="KW-1185">Reference proteome</keyword>
<sequence>MSANDMGSDSSLFERLTYGPFGKIVLPAIILQSVLIGGGYATGREIVAYGAKYGSAGWLAVVGIWLGFTVMAVVTFELARTFQVYDYKQFIRQIIGGLWPVFDLLFLVMAVLVIAIMASAAGNIMEQTIGIPYLAGVGIVIAIVGALSYAGDTLLEEFKTGGTIFLYLAYVLFAVVVLSQVWGDVTSVFATGDTSYVADAGTLSVLQSGILYVGYNLVVFPAVFFALDHQETRRESVISGVLAGTMMTLPFALTYVTFMGFYPSEQVMGAEVPWLQVLESAGGTLLIGFYGVVMGWTLVETSVGLIHALLDRVDENIEDVAIGPLEGLEGLSKVQSGGLAVGILVGALLLSRVGIIALVAQGYTLMAYFFIALFALPLLTVGVLRIRDPNWGSDFFGSGSRSSVVQSDD</sequence>
<dbReference type="InterPro" id="IPR038728">
    <property type="entry name" value="YkvI-like"/>
</dbReference>
<protein>
    <submittedName>
        <fullName evidence="2">Uncharacterized membrane protein YkvI</fullName>
    </submittedName>
</protein>
<dbReference type="PANTHER" id="PTHR37814">
    <property type="entry name" value="CONSERVED MEMBRANE PROTEIN"/>
    <property type="match status" value="1"/>
</dbReference>
<evidence type="ECO:0000256" key="1">
    <source>
        <dbReference type="SAM" id="Phobius"/>
    </source>
</evidence>
<evidence type="ECO:0000313" key="2">
    <source>
        <dbReference type="EMBL" id="SFP84698.1"/>
    </source>
</evidence>
<feature type="transmembrane region" description="Helical" evidence="1">
    <location>
        <begin position="281"/>
        <end position="299"/>
    </location>
</feature>
<feature type="transmembrane region" description="Helical" evidence="1">
    <location>
        <begin position="130"/>
        <end position="150"/>
    </location>
</feature>
<reference evidence="3" key="1">
    <citation type="submission" date="2016-10" db="EMBL/GenBank/DDBJ databases">
        <authorList>
            <person name="Varghese N."/>
            <person name="Submissions S."/>
        </authorList>
    </citation>
    <scope>NUCLEOTIDE SEQUENCE [LARGE SCALE GENOMIC DNA]</scope>
    <source>
        <strain evidence="3">CGMCC 1.10329</strain>
    </source>
</reference>
<feature type="transmembrane region" description="Helical" evidence="1">
    <location>
        <begin position="21"/>
        <end position="43"/>
    </location>
</feature>
<feature type="transmembrane region" description="Helical" evidence="1">
    <location>
        <begin position="237"/>
        <end position="261"/>
    </location>
</feature>
<keyword evidence="1" id="KW-0472">Membrane</keyword>
<evidence type="ECO:0000313" key="3">
    <source>
        <dbReference type="Proteomes" id="UP000183769"/>
    </source>
</evidence>
<feature type="transmembrane region" description="Helical" evidence="1">
    <location>
        <begin position="162"/>
        <end position="183"/>
    </location>
</feature>